<organism evidence="2 3">
    <name type="scientific">Trametes cubensis</name>
    <dbReference type="NCBI Taxonomy" id="1111947"/>
    <lineage>
        <taxon>Eukaryota</taxon>
        <taxon>Fungi</taxon>
        <taxon>Dikarya</taxon>
        <taxon>Basidiomycota</taxon>
        <taxon>Agaricomycotina</taxon>
        <taxon>Agaricomycetes</taxon>
        <taxon>Polyporales</taxon>
        <taxon>Polyporaceae</taxon>
        <taxon>Trametes</taxon>
    </lineage>
</organism>
<evidence type="ECO:0000256" key="1">
    <source>
        <dbReference type="SAM" id="MobiDB-lite"/>
    </source>
</evidence>
<dbReference type="EMBL" id="JAPEVG010000238">
    <property type="protein sequence ID" value="KAJ8473004.1"/>
    <property type="molecule type" value="Genomic_DNA"/>
</dbReference>
<comment type="caution">
    <text evidence="2">The sequence shown here is derived from an EMBL/GenBank/DDBJ whole genome shotgun (WGS) entry which is preliminary data.</text>
</comment>
<dbReference type="AlphaFoldDB" id="A0AAD7TQT6"/>
<protein>
    <submittedName>
        <fullName evidence="2">Uncharacterized protein</fullName>
    </submittedName>
</protein>
<name>A0AAD7TQT6_9APHY</name>
<reference evidence="2" key="1">
    <citation type="submission" date="2022-11" db="EMBL/GenBank/DDBJ databases">
        <title>Genome Sequence of Cubamyces cubensis.</title>
        <authorList>
            <person name="Buettner E."/>
        </authorList>
    </citation>
    <scope>NUCLEOTIDE SEQUENCE</scope>
    <source>
        <strain evidence="2">MPL-01</strain>
    </source>
</reference>
<dbReference type="SUPFAM" id="SSF50630">
    <property type="entry name" value="Acid proteases"/>
    <property type="match status" value="1"/>
</dbReference>
<feature type="region of interest" description="Disordered" evidence="1">
    <location>
        <begin position="1"/>
        <end position="31"/>
    </location>
</feature>
<dbReference type="InterPro" id="IPR021109">
    <property type="entry name" value="Peptidase_aspartic_dom_sf"/>
</dbReference>
<sequence length="285" mass="30033">MTLLPEHNTPSGSRKDKVRHTNSSPRHPPLPHHVQARAQLLKAQGFAHGDVKGALSLQQVDVPATNGAVAYTISVGVGTPPTQHDLVEVAAQCGSGLLFGEEFLGTVTLGDVVLEEQSIGVAEFVIDSLTLRVLTGSSAGRWYPAFSTTRSPKTVSDANGQLTFGGASIRANIPGRRLCVSIFCVSINPTPLSQPAAPASSYVDLDQKITYGPIIQLLSIAGVTDTSTALLLIARGELHTTPATDAAAGSATGLLKITQEQFDNLESLFFHIGDIAYDFTPNARI</sequence>
<evidence type="ECO:0000313" key="3">
    <source>
        <dbReference type="Proteomes" id="UP001215151"/>
    </source>
</evidence>
<keyword evidence="3" id="KW-1185">Reference proteome</keyword>
<proteinExistence type="predicted"/>
<dbReference type="Proteomes" id="UP001215151">
    <property type="component" value="Unassembled WGS sequence"/>
</dbReference>
<gene>
    <name evidence="2" type="ORF">ONZ51_g8142</name>
</gene>
<accession>A0AAD7TQT6</accession>
<evidence type="ECO:0000313" key="2">
    <source>
        <dbReference type="EMBL" id="KAJ8473004.1"/>
    </source>
</evidence>